<reference evidence="1 2" key="2">
    <citation type="submission" date="2010-03" db="EMBL/GenBank/DDBJ databases">
        <authorList>
            <person name="Pajon A."/>
        </authorList>
    </citation>
    <scope>NUCLEOTIDE SEQUENCE [LARGE SCALE GENOMIC DNA]</scope>
    <source>
        <strain evidence="1 2">SSC/2</strain>
    </source>
</reference>
<sequence>MIKKTITYNDYNGVERTEDFYFNLSEAEVMEMELGVTGGMAEMLQRIVQAQDGPTIMQIFKDVVLRSYGVKSPDGKRFIKNDTLREEFSQTEAYSQLFMKLAMDSKAAADFVNGIIPKKVETPKSSILAPFDK</sequence>
<dbReference type="InterPro" id="IPR057005">
    <property type="entry name" value="Phage_TAC_17"/>
</dbReference>
<organism evidence="1 2">
    <name type="scientific">Anaerostipes hadrus</name>
    <dbReference type="NCBI Taxonomy" id="649756"/>
    <lineage>
        <taxon>Bacteria</taxon>
        <taxon>Bacillati</taxon>
        <taxon>Bacillota</taxon>
        <taxon>Clostridia</taxon>
        <taxon>Lachnospirales</taxon>
        <taxon>Lachnospiraceae</taxon>
        <taxon>Anaerostipes</taxon>
    </lineage>
</organism>
<accession>D4N0S1</accession>
<protein>
    <recommendedName>
        <fullName evidence="3">Phage protein</fullName>
    </recommendedName>
</protein>
<dbReference type="Proteomes" id="UP000008960">
    <property type="component" value="Chromosome"/>
</dbReference>
<dbReference type="EMBL" id="FP929061">
    <property type="protein sequence ID" value="CBL38466.1"/>
    <property type="molecule type" value="Genomic_DNA"/>
</dbReference>
<evidence type="ECO:0000313" key="1">
    <source>
        <dbReference type="EMBL" id="CBL38466.1"/>
    </source>
</evidence>
<name>D4N0S1_ANAHA</name>
<dbReference type="PATRIC" id="fig|245018.3.peg.1823"/>
<dbReference type="Pfam" id="PF23803">
    <property type="entry name" value="Phage_TAC_17"/>
    <property type="match status" value="1"/>
</dbReference>
<dbReference type="RefSeq" id="WP_015530491.1">
    <property type="nucleotide sequence ID" value="NC_021016.1"/>
</dbReference>
<dbReference type="AlphaFoldDB" id="D4N0S1"/>
<dbReference type="KEGG" id="bprl:CL2_15250"/>
<gene>
    <name evidence="1" type="ORF">CL2_15250</name>
</gene>
<reference evidence="1 2" key="1">
    <citation type="submission" date="2010-03" db="EMBL/GenBank/DDBJ databases">
        <title>The genome sequence of Clostridiales sp. SSC/2.</title>
        <authorList>
            <consortium name="metaHIT consortium -- http://www.metahit.eu/"/>
            <person name="Pajon A."/>
            <person name="Turner K."/>
            <person name="Parkhill J."/>
            <person name="Duncan S."/>
            <person name="Flint H."/>
        </authorList>
    </citation>
    <scope>NUCLEOTIDE SEQUENCE [LARGE SCALE GENOMIC DNA]</scope>
    <source>
        <strain evidence="1 2">SSC/2</strain>
    </source>
</reference>
<evidence type="ECO:0000313" key="2">
    <source>
        <dbReference type="Proteomes" id="UP000008960"/>
    </source>
</evidence>
<proteinExistence type="predicted"/>
<evidence type="ECO:0008006" key="3">
    <source>
        <dbReference type="Google" id="ProtNLM"/>
    </source>
</evidence>